<organism evidence="1 2">
    <name type="scientific">Triplophysa rosa</name>
    <name type="common">Cave loach</name>
    <dbReference type="NCBI Taxonomy" id="992332"/>
    <lineage>
        <taxon>Eukaryota</taxon>
        <taxon>Metazoa</taxon>
        <taxon>Chordata</taxon>
        <taxon>Craniata</taxon>
        <taxon>Vertebrata</taxon>
        <taxon>Euteleostomi</taxon>
        <taxon>Actinopterygii</taxon>
        <taxon>Neopterygii</taxon>
        <taxon>Teleostei</taxon>
        <taxon>Ostariophysi</taxon>
        <taxon>Cypriniformes</taxon>
        <taxon>Nemacheilidae</taxon>
        <taxon>Triplophysa</taxon>
    </lineage>
</organism>
<reference evidence="1" key="1">
    <citation type="submission" date="2021-02" db="EMBL/GenBank/DDBJ databases">
        <title>Comparative genomics reveals that relaxation of natural selection precedes convergent phenotypic evolution of cavefish.</title>
        <authorList>
            <person name="Peng Z."/>
        </authorList>
    </citation>
    <scope>NUCLEOTIDE SEQUENCE</scope>
    <source>
        <tissue evidence="1">Muscle</tissue>
    </source>
</reference>
<dbReference type="Proteomes" id="UP001059041">
    <property type="component" value="Linkage Group LG8"/>
</dbReference>
<keyword evidence="2" id="KW-1185">Reference proteome</keyword>
<comment type="caution">
    <text evidence="1">The sequence shown here is derived from an EMBL/GenBank/DDBJ whole genome shotgun (WGS) entry which is preliminary data.</text>
</comment>
<sequence length="152" mass="17169">MPSQQARSGRHRLSKFGQKSLFLAAGVPHPEFEEKPTKRYVYGVQRVWGALFRIQCLDWLEPTPQIKHTRASCPLAGPRLDRWDISLERVNPPPSINGVSACSEDHFHMREIELQITDSSLTSTPSPLGILADSWRGQPLTCPLDIAWTQEP</sequence>
<accession>A0A9W8C3N1</accession>
<evidence type="ECO:0000313" key="1">
    <source>
        <dbReference type="EMBL" id="KAI7806309.1"/>
    </source>
</evidence>
<dbReference type="EMBL" id="JAFHDT010000008">
    <property type="protein sequence ID" value="KAI7806309.1"/>
    <property type="molecule type" value="Genomic_DNA"/>
</dbReference>
<dbReference type="AlphaFoldDB" id="A0A9W8C3N1"/>
<name>A0A9W8C3N1_TRIRA</name>
<protein>
    <submittedName>
        <fullName evidence="1">Uncharacterized protein</fullName>
    </submittedName>
</protein>
<proteinExistence type="predicted"/>
<gene>
    <name evidence="1" type="ORF">IRJ41_003752</name>
</gene>
<evidence type="ECO:0000313" key="2">
    <source>
        <dbReference type="Proteomes" id="UP001059041"/>
    </source>
</evidence>